<dbReference type="AlphaFoldDB" id="A0A8J2I607"/>
<dbReference type="EMBL" id="CAJRGZ010000023">
    <property type="protein sequence ID" value="CAG5178224.1"/>
    <property type="molecule type" value="Genomic_DNA"/>
</dbReference>
<feature type="compositionally biased region" description="Polar residues" evidence="1">
    <location>
        <begin position="263"/>
        <end position="273"/>
    </location>
</feature>
<comment type="caution">
    <text evidence="2">The sequence shown here is derived from an EMBL/GenBank/DDBJ whole genome shotgun (WGS) entry which is preliminary data.</text>
</comment>
<sequence length="619" mass="67398">MTDVMAQQGLLSAPASRQDIVSALLNDYGNSFGRGDASPSTYSPVPADKELPLPPPRSDSLARKPLPAALRMQTKFQLRDDQDAPVFPASPVPGSPPRKRIQSRSLSRESKPASLKLTISNGSTATVPPTPAFPARSESLPSSASEEKDLPPPPPAKSERRKSIKQSDMRNESSRPATELSRNDSLLSQDGSRDATETSTETTSPIVKRKAVPDQGLKKFKSLAELTNGPRGRKGASVPPTSIPRDVSVDSQRSDAMPRKASVDSQASMSGEQPRNMEAQLPPTPDEEQENTKVPAPPKKVFTGLPSNPRVKAPASPMHARGKSSTGFNVLKAMRPAPPIPTKELQTITPEMTPSPTLKPILAKKEGEISPFSPLPPPSEQRRPFSYEPAAAAAEPQQKPAEQEERPMAAKPAPQTTMLPVETQIPIRTTSFDPPEPSPGVRPTSAPSRPTSFDLQDMNLSPFPGPSVPTSPIDDALAEPTTPPTPPPFTPLTRHPIPLPVSYIPRITPAQVSCYTSHRHNIWSNNIFQPMGCMVCHENDKDRKWACTWCQLRICRSCSEDLRAVPGRDLRTLLEAREKGETVVAEGMKKLEQEEGFRMVVEDVDGEEEGERKDREGRV</sequence>
<name>A0A8J2I607_9PLEO</name>
<feature type="region of interest" description="Disordered" evidence="1">
    <location>
        <begin position="27"/>
        <end position="492"/>
    </location>
</feature>
<evidence type="ECO:0000256" key="1">
    <source>
        <dbReference type="SAM" id="MobiDB-lite"/>
    </source>
</evidence>
<protein>
    <submittedName>
        <fullName evidence="2">Uncharacterized protein</fullName>
    </submittedName>
</protein>
<dbReference type="OrthoDB" id="5425130at2759"/>
<dbReference type="Proteomes" id="UP000676310">
    <property type="component" value="Unassembled WGS sequence"/>
</dbReference>
<dbReference type="RefSeq" id="XP_043172161.1">
    <property type="nucleotide sequence ID" value="XM_043316226.1"/>
</dbReference>
<feature type="compositionally biased region" description="Polar residues" evidence="1">
    <location>
        <begin position="344"/>
        <end position="356"/>
    </location>
</feature>
<gene>
    <name evidence="2" type="ORF">ALTATR162_LOCUS8593</name>
</gene>
<accession>A0A8J2I607</accession>
<feature type="compositionally biased region" description="Basic and acidic residues" evidence="1">
    <location>
        <begin position="252"/>
        <end position="262"/>
    </location>
</feature>
<feature type="compositionally biased region" description="Pro residues" evidence="1">
    <location>
        <begin position="481"/>
        <end position="490"/>
    </location>
</feature>
<evidence type="ECO:0000313" key="2">
    <source>
        <dbReference type="EMBL" id="CAG5178224.1"/>
    </source>
</evidence>
<proteinExistence type="predicted"/>
<keyword evidence="3" id="KW-1185">Reference proteome</keyword>
<dbReference type="GeneID" id="67020720"/>
<evidence type="ECO:0000313" key="3">
    <source>
        <dbReference type="Proteomes" id="UP000676310"/>
    </source>
</evidence>
<reference evidence="2" key="1">
    <citation type="submission" date="2021-05" db="EMBL/GenBank/DDBJ databases">
        <authorList>
            <person name="Stam R."/>
        </authorList>
    </citation>
    <scope>NUCLEOTIDE SEQUENCE</scope>
    <source>
        <strain evidence="2">CS162</strain>
    </source>
</reference>
<feature type="compositionally biased region" description="Low complexity" evidence="1">
    <location>
        <begin position="388"/>
        <end position="400"/>
    </location>
</feature>
<organism evidence="2 3">
    <name type="scientific">Alternaria atra</name>
    <dbReference type="NCBI Taxonomy" id="119953"/>
    <lineage>
        <taxon>Eukaryota</taxon>
        <taxon>Fungi</taxon>
        <taxon>Dikarya</taxon>
        <taxon>Ascomycota</taxon>
        <taxon>Pezizomycotina</taxon>
        <taxon>Dothideomycetes</taxon>
        <taxon>Pleosporomycetidae</taxon>
        <taxon>Pleosporales</taxon>
        <taxon>Pleosporineae</taxon>
        <taxon>Pleosporaceae</taxon>
        <taxon>Alternaria</taxon>
        <taxon>Alternaria sect. Ulocladioides</taxon>
    </lineage>
</organism>
<feature type="compositionally biased region" description="Polar residues" evidence="1">
    <location>
        <begin position="445"/>
        <end position="454"/>
    </location>
</feature>